<keyword evidence="3" id="KW-1185">Reference proteome</keyword>
<reference evidence="2 3" key="1">
    <citation type="journal article" date="2019" name="Sci. Rep.">
        <title>Sulfobacillus thermotolerans: new insights into resistance and metabolic capacities of acidophilic chemolithotrophs.</title>
        <authorList>
            <person name="Panyushkina A.E."/>
            <person name="Babenko V.V."/>
            <person name="Nikitina A.S."/>
            <person name="Selezneva O.V."/>
            <person name="Tsaplina I.A."/>
            <person name="Letarova M.A."/>
            <person name="Kostryukova E.S."/>
            <person name="Letarov A.V."/>
        </authorList>
    </citation>
    <scope>NUCLEOTIDE SEQUENCE [LARGE SCALE GENOMIC DNA]</scope>
    <source>
        <strain evidence="2 3">Kr1</strain>
    </source>
</reference>
<dbReference type="InterPro" id="IPR043129">
    <property type="entry name" value="ATPase_NBD"/>
</dbReference>
<proteinExistence type="predicted"/>
<dbReference type="RefSeq" id="WP_103374141.1">
    <property type="nucleotide sequence ID" value="NZ_CP133983.1"/>
</dbReference>
<feature type="domain" description="Gcp-like" evidence="1">
    <location>
        <begin position="40"/>
        <end position="110"/>
    </location>
</feature>
<accession>A0ABN5H081</accession>
<evidence type="ECO:0000313" key="3">
    <source>
        <dbReference type="Proteomes" id="UP000325292"/>
    </source>
</evidence>
<organism evidence="2 3">
    <name type="scientific">Sulfobacillus thermotolerans</name>
    <dbReference type="NCBI Taxonomy" id="338644"/>
    <lineage>
        <taxon>Bacteria</taxon>
        <taxon>Bacillati</taxon>
        <taxon>Bacillota</taxon>
        <taxon>Clostridia</taxon>
        <taxon>Eubacteriales</taxon>
        <taxon>Clostridiales Family XVII. Incertae Sedis</taxon>
        <taxon>Sulfobacillus</taxon>
    </lineage>
</organism>
<dbReference type="SUPFAM" id="SSF53067">
    <property type="entry name" value="Actin-like ATPase domain"/>
    <property type="match status" value="1"/>
</dbReference>
<gene>
    <name evidence="2" type="ORF">BXT84_08550</name>
</gene>
<sequence>MSHKVLGFDASGPGLSAGYLIEGEVAADLSWRRSKSAGSHLVPWLDMLIQEFGTPTVIAVGIGPGSFTGVRIAVTAAKALAYALHVPVVGVSSLQAWAYSPHLQGPVLVSSERRGPAFYAGLYYCGGSVPEPLVPDFAANGALPEQFPWSGPVGVLGPLASDSEMLKAISPEAYRLDLPLLGSQVARLAEFTVQYGDGVGALNLSPAYLRAPAISNLGQASAVVHGKEESSRGSER</sequence>
<dbReference type="InterPro" id="IPR022496">
    <property type="entry name" value="T6A_TsaB"/>
</dbReference>
<evidence type="ECO:0000259" key="1">
    <source>
        <dbReference type="Pfam" id="PF00814"/>
    </source>
</evidence>
<dbReference type="Gene3D" id="3.30.420.40">
    <property type="match status" value="1"/>
</dbReference>
<protein>
    <submittedName>
        <fullName evidence="2">tRNA (Adenosine(37)-N6)-threonylcarbamoyltransferase complex dimerization subunit type 1 TsaB</fullName>
    </submittedName>
</protein>
<dbReference type="Proteomes" id="UP000325292">
    <property type="component" value="Chromosome"/>
</dbReference>
<dbReference type="Pfam" id="PF00814">
    <property type="entry name" value="TsaD"/>
    <property type="match status" value="1"/>
</dbReference>
<dbReference type="EMBL" id="CP019454">
    <property type="protein sequence ID" value="AUW93991.1"/>
    <property type="molecule type" value="Genomic_DNA"/>
</dbReference>
<dbReference type="InterPro" id="IPR000905">
    <property type="entry name" value="Gcp-like_dom"/>
</dbReference>
<dbReference type="NCBIfam" id="TIGR03725">
    <property type="entry name" value="T6A_YeaZ"/>
    <property type="match status" value="1"/>
</dbReference>
<name>A0ABN5H081_9FIRM</name>
<evidence type="ECO:0000313" key="2">
    <source>
        <dbReference type="EMBL" id="AUW93991.1"/>
    </source>
</evidence>